<evidence type="ECO:0000259" key="6">
    <source>
        <dbReference type="Pfam" id="PF00107"/>
    </source>
</evidence>
<dbReference type="GO" id="GO:0005829">
    <property type="term" value="C:cytosol"/>
    <property type="evidence" value="ECO:0007669"/>
    <property type="project" value="TreeGrafter"/>
</dbReference>
<reference evidence="7" key="1">
    <citation type="submission" date="2025-08" db="UniProtKB">
        <authorList>
            <consortium name="Ensembl"/>
        </authorList>
    </citation>
    <scope>IDENTIFICATION</scope>
</reference>
<name>A0A2K5CKS4_AOTNA</name>
<dbReference type="InterPro" id="IPR036291">
    <property type="entry name" value="NAD(P)-bd_dom_sf"/>
</dbReference>
<dbReference type="PANTHER" id="PTHR43880:SF20">
    <property type="entry name" value="ALCOHOL DEHYDROGENASE 6"/>
    <property type="match status" value="1"/>
</dbReference>
<dbReference type="STRING" id="37293.ENSANAP00000009264"/>
<dbReference type="OMA" id="XTSESEP"/>
<keyword evidence="5" id="KW-0520">NAD</keyword>
<dbReference type="SUPFAM" id="SSF50129">
    <property type="entry name" value="GroES-like"/>
    <property type="match status" value="1"/>
</dbReference>
<dbReference type="InterPro" id="IPR013149">
    <property type="entry name" value="ADH-like_C"/>
</dbReference>
<keyword evidence="2" id="KW-0479">Metal-binding</keyword>
<evidence type="ECO:0000256" key="3">
    <source>
        <dbReference type="ARBA" id="ARBA00022833"/>
    </source>
</evidence>
<dbReference type="Gene3D" id="3.90.180.10">
    <property type="entry name" value="Medium-chain alcohol dehydrogenases, catalytic domain"/>
    <property type="match status" value="1"/>
</dbReference>
<reference evidence="7" key="2">
    <citation type="submission" date="2025-09" db="UniProtKB">
        <authorList>
            <consortium name="Ensembl"/>
        </authorList>
    </citation>
    <scope>IDENTIFICATION</scope>
</reference>
<dbReference type="SUPFAM" id="SSF51735">
    <property type="entry name" value="NAD(P)-binding Rossmann-fold domains"/>
    <property type="match status" value="1"/>
</dbReference>
<sequence>GIVQSVGEEIVTKVITLFLQSKTQLMSDSTIKLTYRFGNTSTFSEYTVIKEISVAKIDAVAPMEKVCLISCGFSTGFGATINTAKVTPGSTCVMFGLGGVCLFAVMDWKAAEAARIIGVDVNKDKFKEAKELGATECINPQDFKKPIQEVSFDTTDAGRDLCFEATGNLDTVAGRAESTSLNWLLIIWQRS</sequence>
<organism evidence="7 8">
    <name type="scientific">Aotus nancymaae</name>
    <name type="common">Ma's night monkey</name>
    <dbReference type="NCBI Taxonomy" id="37293"/>
    <lineage>
        <taxon>Eukaryota</taxon>
        <taxon>Metazoa</taxon>
        <taxon>Chordata</taxon>
        <taxon>Craniata</taxon>
        <taxon>Vertebrata</taxon>
        <taxon>Euteleostomi</taxon>
        <taxon>Mammalia</taxon>
        <taxon>Eutheria</taxon>
        <taxon>Euarchontoglires</taxon>
        <taxon>Primates</taxon>
        <taxon>Haplorrhini</taxon>
        <taxon>Platyrrhini</taxon>
        <taxon>Aotidae</taxon>
        <taxon>Aotus</taxon>
    </lineage>
</organism>
<dbReference type="PANTHER" id="PTHR43880">
    <property type="entry name" value="ALCOHOL DEHYDROGENASE"/>
    <property type="match status" value="1"/>
</dbReference>
<dbReference type="Pfam" id="PF00107">
    <property type="entry name" value="ADH_zinc_N"/>
    <property type="match status" value="1"/>
</dbReference>
<dbReference type="GO" id="GO:0008270">
    <property type="term" value="F:zinc ion binding"/>
    <property type="evidence" value="ECO:0007669"/>
    <property type="project" value="TreeGrafter"/>
</dbReference>
<evidence type="ECO:0000313" key="8">
    <source>
        <dbReference type="Proteomes" id="UP000233020"/>
    </source>
</evidence>
<dbReference type="Ensembl" id="ENSANAT00000027056.1">
    <property type="protein sequence ID" value="ENSANAP00000009264.1"/>
    <property type="gene ID" value="ENSANAG00000022631.1"/>
</dbReference>
<evidence type="ECO:0000256" key="4">
    <source>
        <dbReference type="ARBA" id="ARBA00023002"/>
    </source>
</evidence>
<comment type="cofactor">
    <cofactor evidence="1">
        <name>Zn(2+)</name>
        <dbReference type="ChEBI" id="CHEBI:29105"/>
    </cofactor>
</comment>
<proteinExistence type="predicted"/>
<evidence type="ECO:0000256" key="2">
    <source>
        <dbReference type="ARBA" id="ARBA00022723"/>
    </source>
</evidence>
<keyword evidence="4" id="KW-0560">Oxidoreductase</keyword>
<dbReference type="Proteomes" id="UP000233020">
    <property type="component" value="Unplaced"/>
</dbReference>
<dbReference type="InterPro" id="IPR011032">
    <property type="entry name" value="GroES-like_sf"/>
</dbReference>
<dbReference type="Gene3D" id="3.40.50.720">
    <property type="entry name" value="NAD(P)-binding Rossmann-like Domain"/>
    <property type="match status" value="1"/>
</dbReference>
<dbReference type="GeneTree" id="ENSGT00940000163645"/>
<keyword evidence="3" id="KW-0862">Zinc</keyword>
<dbReference type="AlphaFoldDB" id="A0A2K5CKS4"/>
<dbReference type="GO" id="GO:0042572">
    <property type="term" value="P:retinol metabolic process"/>
    <property type="evidence" value="ECO:0007669"/>
    <property type="project" value="TreeGrafter"/>
</dbReference>
<dbReference type="FunFam" id="3.40.50.720:FF:000003">
    <property type="entry name" value="S-(hydroxymethyl)glutathione dehydrogenase"/>
    <property type="match status" value="1"/>
</dbReference>
<evidence type="ECO:0000313" key="7">
    <source>
        <dbReference type="Ensembl" id="ENSANAP00000009264.1"/>
    </source>
</evidence>
<protein>
    <recommendedName>
        <fullName evidence="6">Alcohol dehydrogenase-like C-terminal domain-containing protein</fullName>
    </recommendedName>
</protein>
<accession>A0A2K5CKS4</accession>
<dbReference type="GO" id="GO:0004745">
    <property type="term" value="F:all-trans-retinol dehydrogenase (NAD+) activity"/>
    <property type="evidence" value="ECO:0007669"/>
    <property type="project" value="TreeGrafter"/>
</dbReference>
<evidence type="ECO:0000256" key="5">
    <source>
        <dbReference type="ARBA" id="ARBA00023027"/>
    </source>
</evidence>
<keyword evidence="8" id="KW-1185">Reference proteome</keyword>
<feature type="domain" description="Alcohol dehydrogenase-like C-terminal" evidence="6">
    <location>
        <begin position="99"/>
        <end position="172"/>
    </location>
</feature>
<evidence type="ECO:0000256" key="1">
    <source>
        <dbReference type="ARBA" id="ARBA00001947"/>
    </source>
</evidence>
<dbReference type="GO" id="GO:0042573">
    <property type="term" value="P:retinoic acid metabolic process"/>
    <property type="evidence" value="ECO:0007669"/>
    <property type="project" value="TreeGrafter"/>
</dbReference>